<dbReference type="EMBL" id="JBEPMJ010000016">
    <property type="protein sequence ID" value="MET3750991.1"/>
    <property type="molecule type" value="Genomic_DNA"/>
</dbReference>
<dbReference type="SUPFAM" id="SSF56801">
    <property type="entry name" value="Acetyl-CoA synthetase-like"/>
    <property type="match status" value="1"/>
</dbReference>
<dbReference type="Proteomes" id="UP001549106">
    <property type="component" value="Unassembled WGS sequence"/>
</dbReference>
<comment type="caution">
    <text evidence="1">The sequence shown here is derived from an EMBL/GenBank/DDBJ whole genome shotgun (WGS) entry which is preliminary data.</text>
</comment>
<reference evidence="1 2" key="1">
    <citation type="submission" date="2024-06" db="EMBL/GenBank/DDBJ databases">
        <title>Genomic Encyclopedia of Type Strains, Phase IV (KMG-IV): sequencing the most valuable type-strain genomes for metagenomic binning, comparative biology and taxonomic classification.</title>
        <authorList>
            <person name="Goeker M."/>
        </authorList>
    </citation>
    <scope>NUCLEOTIDE SEQUENCE [LARGE SCALE GENOMIC DNA]</scope>
    <source>
        <strain evidence="1 2">DSM 29492</strain>
    </source>
</reference>
<dbReference type="PANTHER" id="PTHR36932:SF1">
    <property type="entry name" value="CAPSULAR POLYSACCHARIDE BIOSYNTHESIS PROTEIN"/>
    <property type="match status" value="1"/>
</dbReference>
<protein>
    <submittedName>
        <fullName evidence="1">Phenylacetate-CoA ligase</fullName>
        <ecNumber evidence="1">6.2.1.30</ecNumber>
    </submittedName>
</protein>
<dbReference type="Gene3D" id="3.40.50.12780">
    <property type="entry name" value="N-terminal domain of ligase-like"/>
    <property type="match status" value="1"/>
</dbReference>
<keyword evidence="2" id="KW-1185">Reference proteome</keyword>
<accession>A0ABV2M3H7</accession>
<dbReference type="EC" id="6.2.1.30" evidence="1"/>
<dbReference type="PANTHER" id="PTHR36932">
    <property type="entry name" value="CAPSULAR POLYSACCHARIDE BIOSYNTHESIS PROTEIN"/>
    <property type="match status" value="1"/>
</dbReference>
<proteinExistence type="predicted"/>
<dbReference type="InterPro" id="IPR053158">
    <property type="entry name" value="CapK_Type1_Caps_Biosynth"/>
</dbReference>
<organism evidence="1 2">
    <name type="scientific">Blautia caecimuris</name>
    <dbReference type="NCBI Taxonomy" id="1796615"/>
    <lineage>
        <taxon>Bacteria</taxon>
        <taxon>Bacillati</taxon>
        <taxon>Bacillota</taxon>
        <taxon>Clostridia</taxon>
        <taxon>Lachnospirales</taxon>
        <taxon>Lachnospiraceae</taxon>
        <taxon>Blautia</taxon>
    </lineage>
</organism>
<sequence>MVIDEKLRWYGFWLVDRLQGGKVRGYYEEIRDSYKNGTSIEKTQEKIRKLISHAVRTTEFYKDFPEDTPLEKMPVMNKETYRNHYEQCQSSVYKDASDNRIMYTSGSTGTPFAMIQNRNKILHNTAASIFLGAAGGYYIGMKEAFIRMWVGDHAKKSWISRTAENLIMMDCSNLDEEALGKMVSVIKKKRVKCIIGYASAIGELGRYIEEHHMNTGDFCVKAILPISESMPSEVRRNLERIFNCTVRSWYSNEENGIMGLQREEDESYYIDSESYYYEILKLDSDEPAEPGELGRIVITDLYNYAIPLIRYDNGDLAVEERKEKNGRFRLYLKELYGRRGDMIYDCKGRIVSPFVLLNGLSMAKGINQYRFIQEDVTKYTLWLNGDRQVIDEKAILDFISPYFGEEAEITVEYVDEIPVLSSGKRKSFENRCEKYIKK</sequence>
<dbReference type="InterPro" id="IPR042099">
    <property type="entry name" value="ANL_N_sf"/>
</dbReference>
<keyword evidence="1" id="KW-0436">Ligase</keyword>
<dbReference type="GO" id="GO:0047475">
    <property type="term" value="F:phenylacetate-CoA ligase activity"/>
    <property type="evidence" value="ECO:0007669"/>
    <property type="project" value="UniProtKB-EC"/>
</dbReference>
<evidence type="ECO:0000313" key="1">
    <source>
        <dbReference type="EMBL" id="MET3750991.1"/>
    </source>
</evidence>
<name>A0ABV2M3H7_9FIRM</name>
<evidence type="ECO:0000313" key="2">
    <source>
        <dbReference type="Proteomes" id="UP001549106"/>
    </source>
</evidence>
<gene>
    <name evidence="1" type="ORF">ABID24_002245</name>
</gene>
<dbReference type="RefSeq" id="WP_147599849.1">
    <property type="nucleotide sequence ID" value="NZ_JANJZT010000016.1"/>
</dbReference>